<dbReference type="Proteomes" id="UP001396334">
    <property type="component" value="Unassembled WGS sequence"/>
</dbReference>
<dbReference type="Pfam" id="PF00514">
    <property type="entry name" value="Arm"/>
    <property type="match status" value="2"/>
</dbReference>
<evidence type="ECO:0000256" key="4">
    <source>
        <dbReference type="ARBA" id="ARBA00022927"/>
    </source>
</evidence>
<reference evidence="6 7" key="1">
    <citation type="journal article" date="2024" name="G3 (Bethesda)">
        <title>Genome assembly of Hibiscus sabdariffa L. provides insights into metabolisms of medicinal natural products.</title>
        <authorList>
            <person name="Kim T."/>
        </authorList>
    </citation>
    <scope>NUCLEOTIDE SEQUENCE [LARGE SCALE GENOMIC DNA]</scope>
    <source>
        <strain evidence="6">TK-2024</strain>
        <tissue evidence="6">Old leaves</tissue>
    </source>
</reference>
<evidence type="ECO:0000256" key="1">
    <source>
        <dbReference type="ARBA" id="ARBA00010394"/>
    </source>
</evidence>
<name>A0ABR2QS14_9ROSI</name>
<accession>A0ABR2QS14</accession>
<dbReference type="InterPro" id="IPR011989">
    <property type="entry name" value="ARM-like"/>
</dbReference>
<dbReference type="InterPro" id="IPR000225">
    <property type="entry name" value="Armadillo"/>
</dbReference>
<sequence>MISESIIVIFAVDVSCEESLQKKRREGLQPQPIPLENLPAMVIAVWTDDGNLQLKATTQFRELLSVGHNPPIEEVIEAGVVPRFVEFLEREDFPQLQFEAARVLTNIASGTSENTKVVIDDGAVPIFVKLFGSPNDDVSEQSIWALGNVAADSPASRDVVLGHGALLPLLAHLNLASIGIHTFRC</sequence>
<evidence type="ECO:0000256" key="3">
    <source>
        <dbReference type="ARBA" id="ARBA00022737"/>
    </source>
</evidence>
<proteinExistence type="inferred from homology"/>
<dbReference type="Gene3D" id="1.25.10.10">
    <property type="entry name" value="Leucine-rich Repeat Variant"/>
    <property type="match status" value="1"/>
</dbReference>
<gene>
    <name evidence="6" type="ORF">V6N11_061027</name>
</gene>
<dbReference type="PANTHER" id="PTHR23316">
    <property type="entry name" value="IMPORTIN ALPHA"/>
    <property type="match status" value="1"/>
</dbReference>
<comment type="similarity">
    <text evidence="1">Belongs to the importin alpha family.</text>
</comment>
<evidence type="ECO:0000313" key="7">
    <source>
        <dbReference type="Proteomes" id="UP001396334"/>
    </source>
</evidence>
<comment type="caution">
    <text evidence="6">The sequence shown here is derived from an EMBL/GenBank/DDBJ whole genome shotgun (WGS) entry which is preliminary data.</text>
</comment>
<keyword evidence="3" id="KW-0677">Repeat</keyword>
<keyword evidence="4" id="KW-0653">Protein transport</keyword>
<dbReference type="PROSITE" id="PS50176">
    <property type="entry name" value="ARM_REPEAT"/>
    <property type="match status" value="2"/>
</dbReference>
<keyword evidence="2" id="KW-0813">Transport</keyword>
<dbReference type="SUPFAM" id="SSF48371">
    <property type="entry name" value="ARM repeat"/>
    <property type="match status" value="1"/>
</dbReference>
<dbReference type="InterPro" id="IPR016024">
    <property type="entry name" value="ARM-type_fold"/>
</dbReference>
<dbReference type="SMART" id="SM00185">
    <property type="entry name" value="ARM"/>
    <property type="match status" value="2"/>
</dbReference>
<dbReference type="EMBL" id="JBBPBN010000034">
    <property type="protein sequence ID" value="KAK9003465.1"/>
    <property type="molecule type" value="Genomic_DNA"/>
</dbReference>
<evidence type="ECO:0000313" key="6">
    <source>
        <dbReference type="EMBL" id="KAK9003465.1"/>
    </source>
</evidence>
<organism evidence="6 7">
    <name type="scientific">Hibiscus sabdariffa</name>
    <name type="common">roselle</name>
    <dbReference type="NCBI Taxonomy" id="183260"/>
    <lineage>
        <taxon>Eukaryota</taxon>
        <taxon>Viridiplantae</taxon>
        <taxon>Streptophyta</taxon>
        <taxon>Embryophyta</taxon>
        <taxon>Tracheophyta</taxon>
        <taxon>Spermatophyta</taxon>
        <taxon>Magnoliopsida</taxon>
        <taxon>eudicotyledons</taxon>
        <taxon>Gunneridae</taxon>
        <taxon>Pentapetalae</taxon>
        <taxon>rosids</taxon>
        <taxon>malvids</taxon>
        <taxon>Malvales</taxon>
        <taxon>Malvaceae</taxon>
        <taxon>Malvoideae</taxon>
        <taxon>Hibiscus</taxon>
    </lineage>
</organism>
<keyword evidence="7" id="KW-1185">Reference proteome</keyword>
<evidence type="ECO:0000256" key="5">
    <source>
        <dbReference type="PROSITE-ProRule" id="PRU00259"/>
    </source>
</evidence>
<protein>
    <submittedName>
        <fullName evidence="6">Uncharacterized protein</fullName>
    </submittedName>
</protein>
<feature type="repeat" description="ARM" evidence="5">
    <location>
        <begin position="122"/>
        <end position="164"/>
    </location>
</feature>
<feature type="repeat" description="ARM" evidence="5">
    <location>
        <begin position="79"/>
        <end position="122"/>
    </location>
</feature>
<evidence type="ECO:0000256" key="2">
    <source>
        <dbReference type="ARBA" id="ARBA00022448"/>
    </source>
</evidence>